<keyword evidence="11" id="KW-0489">Methyltransferase</keyword>
<dbReference type="InterPro" id="IPR006222">
    <property type="entry name" value="GCVT_N"/>
</dbReference>
<dbReference type="InterPro" id="IPR027266">
    <property type="entry name" value="TrmE/GcvT-like"/>
</dbReference>
<accession>A0A1M6IP33</accession>
<comment type="similarity">
    <text evidence="1 7">Belongs to the GcvT family.</text>
</comment>
<dbReference type="GO" id="GO:0005960">
    <property type="term" value="C:glycine cleavage complex"/>
    <property type="evidence" value="ECO:0007669"/>
    <property type="project" value="InterPro"/>
</dbReference>
<dbReference type="InterPro" id="IPR006223">
    <property type="entry name" value="GcvT"/>
</dbReference>
<dbReference type="STRING" id="1121298.SAMN05444401_2908"/>
<evidence type="ECO:0000259" key="10">
    <source>
        <dbReference type="Pfam" id="PF08669"/>
    </source>
</evidence>
<evidence type="ECO:0000256" key="6">
    <source>
        <dbReference type="ARBA" id="ARBA00047665"/>
    </source>
</evidence>
<dbReference type="AlphaFoldDB" id="A0A1M6IP33"/>
<dbReference type="InterPro" id="IPR013977">
    <property type="entry name" value="GcvT_C"/>
</dbReference>
<dbReference type="InterPro" id="IPR028896">
    <property type="entry name" value="GcvT/YgfZ/DmdA"/>
</dbReference>
<dbReference type="SUPFAM" id="SSF103025">
    <property type="entry name" value="Folate-binding domain"/>
    <property type="match status" value="1"/>
</dbReference>
<evidence type="ECO:0000313" key="12">
    <source>
        <dbReference type="Proteomes" id="UP000184080"/>
    </source>
</evidence>
<evidence type="ECO:0000256" key="3">
    <source>
        <dbReference type="ARBA" id="ARBA00022576"/>
    </source>
</evidence>
<dbReference type="OrthoDB" id="9774591at2"/>
<dbReference type="FunFam" id="4.10.1250.10:FF:000001">
    <property type="entry name" value="Aminomethyltransferase"/>
    <property type="match status" value="1"/>
</dbReference>
<organism evidence="11 12">
    <name type="scientific">Clostridium amylolyticum</name>
    <dbReference type="NCBI Taxonomy" id="1121298"/>
    <lineage>
        <taxon>Bacteria</taxon>
        <taxon>Bacillati</taxon>
        <taxon>Bacillota</taxon>
        <taxon>Clostridia</taxon>
        <taxon>Eubacteriales</taxon>
        <taxon>Clostridiaceae</taxon>
        <taxon>Clostridium</taxon>
    </lineage>
</organism>
<dbReference type="GO" id="GO:0005829">
    <property type="term" value="C:cytosol"/>
    <property type="evidence" value="ECO:0007669"/>
    <property type="project" value="TreeGrafter"/>
</dbReference>
<dbReference type="InterPro" id="IPR022903">
    <property type="entry name" value="GcvT_bac"/>
</dbReference>
<dbReference type="EC" id="2.1.2.10" evidence="2 7"/>
<comment type="function">
    <text evidence="7">The glycine cleavage system catalyzes the degradation of glycine.</text>
</comment>
<dbReference type="FunFam" id="3.30.70.1400:FF:000001">
    <property type="entry name" value="Aminomethyltransferase"/>
    <property type="match status" value="1"/>
</dbReference>
<comment type="catalytic activity">
    <reaction evidence="6 7">
        <text>N(6)-[(R)-S(8)-aminomethyldihydrolipoyl]-L-lysyl-[protein] + (6S)-5,6,7,8-tetrahydrofolate = N(6)-[(R)-dihydrolipoyl]-L-lysyl-[protein] + (6R)-5,10-methylene-5,6,7,8-tetrahydrofolate + NH4(+)</text>
        <dbReference type="Rhea" id="RHEA:16945"/>
        <dbReference type="Rhea" id="RHEA-COMP:10475"/>
        <dbReference type="Rhea" id="RHEA-COMP:10492"/>
        <dbReference type="ChEBI" id="CHEBI:15636"/>
        <dbReference type="ChEBI" id="CHEBI:28938"/>
        <dbReference type="ChEBI" id="CHEBI:57453"/>
        <dbReference type="ChEBI" id="CHEBI:83100"/>
        <dbReference type="ChEBI" id="CHEBI:83143"/>
        <dbReference type="EC" id="2.1.2.10"/>
    </reaction>
</comment>
<dbReference type="GO" id="GO:0008168">
    <property type="term" value="F:methyltransferase activity"/>
    <property type="evidence" value="ECO:0007669"/>
    <property type="project" value="UniProtKB-KW"/>
</dbReference>
<dbReference type="GO" id="GO:0008483">
    <property type="term" value="F:transaminase activity"/>
    <property type="evidence" value="ECO:0007669"/>
    <property type="project" value="UniProtKB-KW"/>
</dbReference>
<dbReference type="Gene3D" id="3.30.1360.120">
    <property type="entry name" value="Probable tRNA modification gtpase trme, domain 1"/>
    <property type="match status" value="1"/>
</dbReference>
<evidence type="ECO:0000256" key="2">
    <source>
        <dbReference type="ARBA" id="ARBA00012616"/>
    </source>
</evidence>
<dbReference type="FunFam" id="2.40.30.110:FF:000003">
    <property type="entry name" value="Aminomethyltransferase"/>
    <property type="match status" value="1"/>
</dbReference>
<dbReference type="NCBIfam" id="TIGR00528">
    <property type="entry name" value="gcvT"/>
    <property type="match status" value="1"/>
</dbReference>
<dbReference type="GO" id="GO:0032259">
    <property type="term" value="P:methylation"/>
    <property type="evidence" value="ECO:0007669"/>
    <property type="project" value="UniProtKB-KW"/>
</dbReference>
<dbReference type="SUPFAM" id="SSF101790">
    <property type="entry name" value="Aminomethyltransferase beta-barrel domain"/>
    <property type="match status" value="1"/>
</dbReference>
<dbReference type="RefSeq" id="WP_073008085.1">
    <property type="nucleotide sequence ID" value="NZ_FQZO01000004.1"/>
</dbReference>
<keyword evidence="3 7" id="KW-0032">Aminotransferase</keyword>
<evidence type="ECO:0000313" key="11">
    <source>
        <dbReference type="EMBL" id="SHJ36186.1"/>
    </source>
</evidence>
<dbReference type="Pfam" id="PF01571">
    <property type="entry name" value="GCV_T"/>
    <property type="match status" value="1"/>
</dbReference>
<reference evidence="11 12" key="1">
    <citation type="submission" date="2016-11" db="EMBL/GenBank/DDBJ databases">
        <authorList>
            <person name="Jaros S."/>
            <person name="Januszkiewicz K."/>
            <person name="Wedrychowicz H."/>
        </authorList>
    </citation>
    <scope>NUCLEOTIDE SEQUENCE [LARGE SCALE GENOMIC DNA]</scope>
    <source>
        <strain evidence="11 12">DSM 21864</strain>
    </source>
</reference>
<gene>
    <name evidence="7" type="primary">gcvT</name>
    <name evidence="11" type="ORF">SAMN05444401_2908</name>
</gene>
<dbReference type="PANTHER" id="PTHR43757:SF2">
    <property type="entry name" value="AMINOMETHYLTRANSFERASE, MITOCHONDRIAL"/>
    <property type="match status" value="1"/>
</dbReference>
<dbReference type="PIRSF" id="PIRSF006487">
    <property type="entry name" value="GcvT"/>
    <property type="match status" value="1"/>
</dbReference>
<dbReference type="GO" id="GO:0004047">
    <property type="term" value="F:aminomethyltransferase activity"/>
    <property type="evidence" value="ECO:0007669"/>
    <property type="project" value="UniProtKB-UniRule"/>
</dbReference>
<protein>
    <recommendedName>
        <fullName evidence="2 7">Aminomethyltransferase</fullName>
        <ecNumber evidence="2 7">2.1.2.10</ecNumber>
    </recommendedName>
    <alternativeName>
        <fullName evidence="5 7">Glycine cleavage system T protein</fullName>
    </alternativeName>
</protein>
<dbReference type="Gene3D" id="3.30.70.1400">
    <property type="entry name" value="Aminomethyltransferase beta-barrel domains"/>
    <property type="match status" value="1"/>
</dbReference>
<dbReference type="InterPro" id="IPR029043">
    <property type="entry name" value="GcvT/YgfZ_C"/>
</dbReference>
<keyword evidence="12" id="KW-1185">Reference proteome</keyword>
<feature type="domain" description="GCVT N-terminal" evidence="9">
    <location>
        <begin position="11"/>
        <end position="266"/>
    </location>
</feature>
<dbReference type="Proteomes" id="UP000184080">
    <property type="component" value="Unassembled WGS sequence"/>
</dbReference>
<dbReference type="Gene3D" id="2.40.30.110">
    <property type="entry name" value="Aminomethyltransferase beta-barrel domains"/>
    <property type="match status" value="1"/>
</dbReference>
<dbReference type="Gene3D" id="4.10.1250.10">
    <property type="entry name" value="Aminomethyltransferase fragment"/>
    <property type="match status" value="1"/>
</dbReference>
<evidence type="ECO:0000256" key="1">
    <source>
        <dbReference type="ARBA" id="ARBA00008609"/>
    </source>
</evidence>
<evidence type="ECO:0000256" key="5">
    <source>
        <dbReference type="ARBA" id="ARBA00031395"/>
    </source>
</evidence>
<comment type="subunit">
    <text evidence="7">The glycine cleavage system is composed of four proteins: P, T, L and H.</text>
</comment>
<feature type="domain" description="Aminomethyltransferase C-terminal" evidence="10">
    <location>
        <begin position="285"/>
        <end position="362"/>
    </location>
</feature>
<dbReference type="GO" id="GO:0019464">
    <property type="term" value="P:glycine decarboxylation via glycine cleavage system"/>
    <property type="evidence" value="ECO:0007669"/>
    <property type="project" value="UniProtKB-UniRule"/>
</dbReference>
<name>A0A1M6IP33_9CLOT</name>
<evidence type="ECO:0000256" key="4">
    <source>
        <dbReference type="ARBA" id="ARBA00022679"/>
    </source>
</evidence>
<dbReference type="HAMAP" id="MF_00259">
    <property type="entry name" value="GcvT"/>
    <property type="match status" value="1"/>
</dbReference>
<evidence type="ECO:0000256" key="8">
    <source>
        <dbReference type="PIRSR" id="PIRSR006487-1"/>
    </source>
</evidence>
<keyword evidence="4 7" id="KW-0808">Transferase</keyword>
<evidence type="ECO:0000259" key="9">
    <source>
        <dbReference type="Pfam" id="PF01571"/>
    </source>
</evidence>
<dbReference type="EMBL" id="FQZO01000004">
    <property type="protein sequence ID" value="SHJ36186.1"/>
    <property type="molecule type" value="Genomic_DNA"/>
</dbReference>
<proteinExistence type="inferred from homology"/>
<dbReference type="Pfam" id="PF08669">
    <property type="entry name" value="GCV_T_C"/>
    <property type="match status" value="1"/>
</dbReference>
<evidence type="ECO:0000256" key="7">
    <source>
        <dbReference type="HAMAP-Rule" id="MF_00259"/>
    </source>
</evidence>
<dbReference type="NCBIfam" id="NF001567">
    <property type="entry name" value="PRK00389.1"/>
    <property type="match status" value="1"/>
</dbReference>
<dbReference type="PANTHER" id="PTHR43757">
    <property type="entry name" value="AMINOMETHYLTRANSFERASE"/>
    <property type="match status" value="1"/>
</dbReference>
<sequence length="366" mass="41526">MENLKKTPLVNEYEKYGGKTIDFAGWALPVQFEGIILEHHTVRNSAGLFDVSHMGEISVQGKDVLKLCQHLLTNDVSKLKDNQVLYTFMCNEAGGVVDDLLIYRFSQEDFLLVVNASNVDKDYEWIINHKSDFEAEVKNISKDMCQLALQGPKAESILQKLTDYNLAEIKFFYAKRNVSISGRECMISRTGYTGEDGFEIYTKPEDLVYLWETILKEGESQGVKPIGLGARDTLRFEANLPLYGNELSEEITPLEAGFGFFVKLDKEEFIGKEALVKQKQQGLTRKIVGFEMVDRGIPRHCYEVFKNHENIGFVTTGYLSPTLGKNVGLAMIDINNASMDEEIEIQIRNKKAKARIVSRKFYVKGK</sequence>
<feature type="binding site" evidence="8">
    <location>
        <position position="199"/>
    </location>
    <ligand>
        <name>substrate</name>
    </ligand>
</feature>